<evidence type="ECO:0000313" key="7">
    <source>
        <dbReference type="Proteomes" id="UP000198238"/>
    </source>
</evidence>
<dbReference type="KEGG" id="nei:BG910_02355"/>
<organism evidence="6 7">
    <name type="scientific">Neisseria chenwenguii</name>
    <dbReference type="NCBI Taxonomy" id="1853278"/>
    <lineage>
        <taxon>Bacteria</taxon>
        <taxon>Pseudomonadati</taxon>
        <taxon>Pseudomonadota</taxon>
        <taxon>Betaproteobacteria</taxon>
        <taxon>Neisseriales</taxon>
        <taxon>Neisseriaceae</taxon>
        <taxon>Neisseria</taxon>
    </lineage>
</organism>
<name>A0A220S024_9NEIS</name>
<dbReference type="PANTHER" id="PTHR34501">
    <property type="entry name" value="PROTEIN YDDL-RELATED"/>
    <property type="match status" value="1"/>
</dbReference>
<evidence type="ECO:0000256" key="3">
    <source>
        <dbReference type="ARBA" id="ARBA00023136"/>
    </source>
</evidence>
<evidence type="ECO:0000256" key="4">
    <source>
        <dbReference type="SAM" id="SignalP"/>
    </source>
</evidence>
<feature type="domain" description="Porin" evidence="5">
    <location>
        <begin position="15"/>
        <end position="320"/>
    </location>
</feature>
<accession>A0A220S024</accession>
<dbReference type="CDD" id="cd00342">
    <property type="entry name" value="gram_neg_porins"/>
    <property type="match status" value="1"/>
</dbReference>
<dbReference type="Gene3D" id="2.40.160.10">
    <property type="entry name" value="Porin"/>
    <property type="match status" value="1"/>
</dbReference>
<comment type="subcellular location">
    <subcellularLocation>
        <location evidence="1">Cell outer membrane</location>
        <topology evidence="1">Multi-pass membrane protein</topology>
    </subcellularLocation>
</comment>
<proteinExistence type="predicted"/>
<dbReference type="Pfam" id="PF13609">
    <property type="entry name" value="Porin_4"/>
    <property type="match status" value="1"/>
</dbReference>
<feature type="signal peptide" evidence="4">
    <location>
        <begin position="1"/>
        <end position="23"/>
    </location>
</feature>
<keyword evidence="7" id="KW-1185">Reference proteome</keyword>
<dbReference type="InterPro" id="IPR050298">
    <property type="entry name" value="Gram-neg_bact_OMP"/>
</dbReference>
<dbReference type="GO" id="GO:0009279">
    <property type="term" value="C:cell outer membrane"/>
    <property type="evidence" value="ECO:0007669"/>
    <property type="project" value="UniProtKB-SubCell"/>
</dbReference>
<gene>
    <name evidence="6" type="ORF">BG910_02355</name>
</gene>
<dbReference type="PANTHER" id="PTHR34501:SF2">
    <property type="entry name" value="OUTER MEMBRANE PORIN F-RELATED"/>
    <property type="match status" value="1"/>
</dbReference>
<dbReference type="GO" id="GO:0015288">
    <property type="term" value="F:porin activity"/>
    <property type="evidence" value="ECO:0007669"/>
    <property type="project" value="InterPro"/>
</dbReference>
<dbReference type="InterPro" id="IPR023614">
    <property type="entry name" value="Porin_dom_sf"/>
</dbReference>
<evidence type="ECO:0000313" key="6">
    <source>
        <dbReference type="EMBL" id="ASK26738.1"/>
    </source>
</evidence>
<dbReference type="SUPFAM" id="SSF56935">
    <property type="entry name" value="Porins"/>
    <property type="match status" value="1"/>
</dbReference>
<reference evidence="6 7" key="1">
    <citation type="submission" date="2017-06" db="EMBL/GenBank/DDBJ databases">
        <title>Neisseria chenwenguii sp. nov., isolated from the intestinal contents of Tibetan Plateau Pika in Yushu, Qinghai Province, China.</title>
        <authorList>
            <person name="Zhang G."/>
        </authorList>
    </citation>
    <scope>NUCLEOTIDE SEQUENCE [LARGE SCALE GENOMIC DNA]</scope>
    <source>
        <strain evidence="6 7">10023</strain>
    </source>
</reference>
<feature type="chain" id="PRO_5012600853" evidence="4">
    <location>
        <begin position="24"/>
        <end position="390"/>
    </location>
</feature>
<dbReference type="AlphaFoldDB" id="A0A220S024"/>
<sequence>MKQNKNKLAFIVSTAFLAAPASAVSLINYEPTGTKLDFVGSARLQWKTEAVKKTEYDDGKVDSITKEAKNHPIQNNGSRFGFKLNQSLGNDLYGLGRVEWRFRGKDNRGNRTPSNHDFDHLYARQLYAGVGHNKYGELTYGNQTVITDEVKQTDLANTLSLSDGLLTSGMRRSIQYAYRNKDQGIKAGVYYSGGSKRDNNGLTFLDDDDSIQELKDAWGTGAVKTFKIDDKQEFILSGGVTRERFTQRNNAPDRTETAYAVGTAYTYDNTTIGLDVERGIYKNHEEAGRKITENEIRSVIYQKLTSNWRAYGMYAYKTQKRDEVGESSARKKKKHQFMLGTEYYLIPKSKPFSVKTFAEVQANRTKSYRRGDLREKEREYITVVGLRAYW</sequence>
<dbReference type="InterPro" id="IPR033900">
    <property type="entry name" value="Gram_neg_porin_domain"/>
</dbReference>
<protein>
    <submittedName>
        <fullName evidence="6">Porin</fullName>
    </submittedName>
</protein>
<dbReference type="Proteomes" id="UP000198238">
    <property type="component" value="Chromosome"/>
</dbReference>
<evidence type="ECO:0000259" key="5">
    <source>
        <dbReference type="Pfam" id="PF13609"/>
    </source>
</evidence>
<evidence type="ECO:0000256" key="2">
    <source>
        <dbReference type="ARBA" id="ARBA00022729"/>
    </source>
</evidence>
<keyword evidence="2 4" id="KW-0732">Signal</keyword>
<dbReference type="EMBL" id="CP022278">
    <property type="protein sequence ID" value="ASK26738.1"/>
    <property type="molecule type" value="Genomic_DNA"/>
</dbReference>
<evidence type="ECO:0000256" key="1">
    <source>
        <dbReference type="ARBA" id="ARBA00004571"/>
    </source>
</evidence>
<dbReference type="RefSeq" id="WP_089035459.1">
    <property type="nucleotide sequence ID" value="NZ_CP022278.1"/>
</dbReference>
<keyword evidence="3" id="KW-0472">Membrane</keyword>